<dbReference type="CDD" id="cd14514">
    <property type="entry name" value="DUSP14-like"/>
    <property type="match status" value="1"/>
</dbReference>
<evidence type="ECO:0000313" key="6">
    <source>
        <dbReference type="EMBL" id="RWS27244.1"/>
    </source>
</evidence>
<dbReference type="GO" id="GO:0004721">
    <property type="term" value="F:phosphoprotein phosphatase activity"/>
    <property type="evidence" value="ECO:0007669"/>
    <property type="project" value="UniProtKB-KW"/>
</dbReference>
<dbReference type="PROSITE" id="PS50056">
    <property type="entry name" value="TYR_PHOSPHATASE_2"/>
    <property type="match status" value="1"/>
</dbReference>
<evidence type="ECO:0000259" key="5">
    <source>
        <dbReference type="PROSITE" id="PS50056"/>
    </source>
</evidence>
<dbReference type="AlphaFoldDB" id="A0A443SI93"/>
<dbReference type="PANTHER" id="PTHR45961">
    <property type="entry name" value="IP21249P"/>
    <property type="match status" value="1"/>
</dbReference>
<dbReference type="SUPFAM" id="SSF52799">
    <property type="entry name" value="(Phosphotyrosine protein) phosphatases II"/>
    <property type="match status" value="1"/>
</dbReference>
<dbReference type="PANTHER" id="PTHR45961:SF6">
    <property type="entry name" value="IP21249P"/>
    <property type="match status" value="1"/>
</dbReference>
<dbReference type="InterPro" id="IPR029021">
    <property type="entry name" value="Prot-tyrosine_phosphatase-like"/>
</dbReference>
<comment type="caution">
    <text evidence="6">The sequence shown here is derived from an EMBL/GenBank/DDBJ whole genome shotgun (WGS) entry which is preliminary data.</text>
</comment>
<dbReference type="PROSITE" id="PS50054">
    <property type="entry name" value="TYR_PHOSPHATASE_DUAL"/>
    <property type="match status" value="1"/>
</dbReference>
<keyword evidence="2" id="KW-0378">Hydrolase</keyword>
<dbReference type="Pfam" id="PF00782">
    <property type="entry name" value="DSPc"/>
    <property type="match status" value="1"/>
</dbReference>
<comment type="similarity">
    <text evidence="1">Belongs to the protein-tyrosine phosphatase family. Non-receptor class dual specificity subfamily.</text>
</comment>
<dbReference type="GO" id="GO:0005737">
    <property type="term" value="C:cytoplasm"/>
    <property type="evidence" value="ECO:0007669"/>
    <property type="project" value="TreeGrafter"/>
</dbReference>
<evidence type="ECO:0000256" key="3">
    <source>
        <dbReference type="ARBA" id="ARBA00022912"/>
    </source>
</evidence>
<dbReference type="STRING" id="299467.A0A443SI93"/>
<evidence type="ECO:0000259" key="4">
    <source>
        <dbReference type="PROSITE" id="PS50054"/>
    </source>
</evidence>
<dbReference type="Proteomes" id="UP000288716">
    <property type="component" value="Unassembled WGS sequence"/>
</dbReference>
<feature type="domain" description="Tyrosine specific protein phosphatases" evidence="5">
    <location>
        <begin position="67"/>
        <end position="124"/>
    </location>
</feature>
<organism evidence="6 7">
    <name type="scientific">Leptotrombidium deliense</name>
    <dbReference type="NCBI Taxonomy" id="299467"/>
    <lineage>
        <taxon>Eukaryota</taxon>
        <taxon>Metazoa</taxon>
        <taxon>Ecdysozoa</taxon>
        <taxon>Arthropoda</taxon>
        <taxon>Chelicerata</taxon>
        <taxon>Arachnida</taxon>
        <taxon>Acari</taxon>
        <taxon>Acariformes</taxon>
        <taxon>Trombidiformes</taxon>
        <taxon>Prostigmata</taxon>
        <taxon>Anystina</taxon>
        <taxon>Parasitengona</taxon>
        <taxon>Trombiculoidea</taxon>
        <taxon>Trombiculidae</taxon>
        <taxon>Leptotrombidium</taxon>
    </lineage>
</organism>
<gene>
    <name evidence="6" type="ORF">B4U80_06072</name>
</gene>
<dbReference type="Gene3D" id="3.90.190.10">
    <property type="entry name" value="Protein tyrosine phosphatase superfamily"/>
    <property type="match status" value="1"/>
</dbReference>
<protein>
    <submittedName>
        <fullName evidence="6">Dual specificity protein phosphatase 18-like isoform X1</fullName>
    </submittedName>
</protein>
<evidence type="ECO:0000256" key="2">
    <source>
        <dbReference type="ARBA" id="ARBA00022801"/>
    </source>
</evidence>
<dbReference type="PROSITE" id="PS00383">
    <property type="entry name" value="TYR_PHOSPHATASE_1"/>
    <property type="match status" value="1"/>
</dbReference>
<dbReference type="EMBL" id="NCKV01002155">
    <property type="protein sequence ID" value="RWS27244.1"/>
    <property type="molecule type" value="Genomic_DNA"/>
</dbReference>
<sequence length="186" mass="21480">MGLFSEMSKITDSLYLTGIGGMTQENMQRNRIKCVINISHQEELKTEEGVEYLKFNAFDDETTNISCYFDTAADKIDEVERKGGATVVHCMCGVSRSSTLVLAYLIKYKRMSLKDAFRFAHQRRNVIRPNNGFFTQLIAYEKRITGKTTAKMIKVKRGKVEVEIPDFFENEYKKLVLLEILRKVPR</sequence>
<evidence type="ECO:0000256" key="1">
    <source>
        <dbReference type="ARBA" id="ARBA00008601"/>
    </source>
</evidence>
<accession>A0A443SI93</accession>
<dbReference type="VEuPathDB" id="VectorBase:LDEU004795"/>
<dbReference type="SMART" id="SM00195">
    <property type="entry name" value="DSPc"/>
    <property type="match status" value="1"/>
</dbReference>
<evidence type="ECO:0000313" key="7">
    <source>
        <dbReference type="Proteomes" id="UP000288716"/>
    </source>
</evidence>
<dbReference type="InterPro" id="IPR016130">
    <property type="entry name" value="Tyr_Pase_AS"/>
</dbReference>
<proteinExistence type="inferred from homology"/>
<dbReference type="InterPro" id="IPR020422">
    <property type="entry name" value="TYR_PHOSPHATASE_DUAL_dom"/>
</dbReference>
<keyword evidence="7" id="KW-1185">Reference proteome</keyword>
<keyword evidence="3" id="KW-0904">Protein phosphatase</keyword>
<feature type="domain" description="Tyrosine-protein phosphatase" evidence="4">
    <location>
        <begin position="6"/>
        <end position="146"/>
    </location>
</feature>
<dbReference type="OrthoDB" id="285418at2759"/>
<dbReference type="InterPro" id="IPR052103">
    <property type="entry name" value="Dual_spec_Phospatases"/>
</dbReference>
<dbReference type="InterPro" id="IPR000387">
    <property type="entry name" value="Tyr_Pase_dom"/>
</dbReference>
<name>A0A443SI93_9ACAR</name>
<reference evidence="6 7" key="1">
    <citation type="journal article" date="2018" name="Gigascience">
        <title>Genomes of trombidid mites reveal novel predicted allergens and laterally-transferred genes associated with secondary metabolism.</title>
        <authorList>
            <person name="Dong X."/>
            <person name="Chaisiri K."/>
            <person name="Xia D."/>
            <person name="Armstrong S.D."/>
            <person name="Fang Y."/>
            <person name="Donnelly M.J."/>
            <person name="Kadowaki T."/>
            <person name="McGarry J.W."/>
            <person name="Darby A.C."/>
            <person name="Makepeace B.L."/>
        </authorList>
    </citation>
    <scope>NUCLEOTIDE SEQUENCE [LARGE SCALE GENOMIC DNA]</scope>
    <source>
        <strain evidence="6">UoL-UT</strain>
    </source>
</reference>
<dbReference type="InterPro" id="IPR000340">
    <property type="entry name" value="Dual-sp_phosphatase_cat-dom"/>
</dbReference>